<evidence type="ECO:0000313" key="14">
    <source>
        <dbReference type="Proteomes" id="UP001208570"/>
    </source>
</evidence>
<evidence type="ECO:0000259" key="12">
    <source>
        <dbReference type="Pfam" id="PF19533"/>
    </source>
</evidence>
<evidence type="ECO:0000256" key="7">
    <source>
        <dbReference type="ARBA" id="ARBA00022490"/>
    </source>
</evidence>
<proteinExistence type="inferred from homology"/>
<keyword evidence="7" id="KW-0963">Cytoplasm</keyword>
<dbReference type="PANTHER" id="PTHR21422">
    <property type="entry name" value="RAB3 GTPASE-ACTIVATING PROTEIN CATALYTIC SUBUNIT"/>
    <property type="match status" value="1"/>
</dbReference>
<gene>
    <name evidence="13" type="ORF">LSH36_1156g00055</name>
</gene>
<dbReference type="Proteomes" id="UP001208570">
    <property type="component" value="Unassembled WGS sequence"/>
</dbReference>
<dbReference type="GO" id="GO:0005783">
    <property type="term" value="C:endoplasmic reticulum"/>
    <property type="evidence" value="ECO:0007669"/>
    <property type="project" value="UniProtKB-SubCell"/>
</dbReference>
<dbReference type="InterPro" id="IPR045700">
    <property type="entry name" value="Rab3GAP1"/>
</dbReference>
<keyword evidence="6" id="KW-0343">GTPase activation</keyword>
<feature type="region of interest" description="Disordered" evidence="10">
    <location>
        <begin position="108"/>
        <end position="129"/>
    </location>
</feature>
<evidence type="ECO:0000256" key="5">
    <source>
        <dbReference type="ARBA" id="ARBA00015817"/>
    </source>
</evidence>
<dbReference type="Pfam" id="PF13890">
    <property type="entry name" value="Rab3-GTPase_cat"/>
    <property type="match status" value="1"/>
</dbReference>
<dbReference type="Pfam" id="PF19533">
    <property type="entry name" value="Rab3-GAP_cat_C"/>
    <property type="match status" value="1"/>
</dbReference>
<comment type="caution">
    <text evidence="13">The sequence shown here is derived from an EMBL/GenBank/DDBJ whole genome shotgun (WGS) entry which is preliminary data.</text>
</comment>
<dbReference type="PANTHER" id="PTHR21422:SF9">
    <property type="entry name" value="RAB3 GTPASE-ACTIVATING PROTEIN CATALYTIC SUBUNIT"/>
    <property type="match status" value="1"/>
</dbReference>
<organism evidence="13 14">
    <name type="scientific">Paralvinella palmiformis</name>
    <dbReference type="NCBI Taxonomy" id="53620"/>
    <lineage>
        <taxon>Eukaryota</taxon>
        <taxon>Metazoa</taxon>
        <taxon>Spiralia</taxon>
        <taxon>Lophotrochozoa</taxon>
        <taxon>Annelida</taxon>
        <taxon>Polychaeta</taxon>
        <taxon>Sedentaria</taxon>
        <taxon>Canalipalpata</taxon>
        <taxon>Terebellida</taxon>
        <taxon>Terebelliformia</taxon>
        <taxon>Alvinellidae</taxon>
        <taxon>Paralvinella</taxon>
    </lineage>
</organism>
<evidence type="ECO:0000256" key="1">
    <source>
        <dbReference type="ARBA" id="ARBA00004222"/>
    </source>
</evidence>
<evidence type="ECO:0000256" key="8">
    <source>
        <dbReference type="ARBA" id="ARBA00022824"/>
    </source>
</evidence>
<feature type="region of interest" description="Disordered" evidence="10">
    <location>
        <begin position="503"/>
        <end position="600"/>
    </location>
</feature>
<evidence type="ECO:0000256" key="10">
    <source>
        <dbReference type="SAM" id="MobiDB-lite"/>
    </source>
</evidence>
<feature type="domain" description="Rab3GAP catalytic subunit C-terminal" evidence="12">
    <location>
        <begin position="759"/>
        <end position="956"/>
    </location>
</feature>
<evidence type="ECO:0000256" key="2">
    <source>
        <dbReference type="ARBA" id="ARBA00004240"/>
    </source>
</evidence>
<dbReference type="InterPro" id="IPR045698">
    <property type="entry name" value="Rab3GAP1_C"/>
</dbReference>
<keyword evidence="14" id="KW-1185">Reference proteome</keyword>
<dbReference type="GO" id="GO:0005096">
    <property type="term" value="F:GTPase activator activity"/>
    <property type="evidence" value="ECO:0007669"/>
    <property type="project" value="UniProtKB-KW"/>
</dbReference>
<keyword evidence="9" id="KW-0333">Golgi apparatus</keyword>
<dbReference type="GO" id="GO:0005794">
    <property type="term" value="C:Golgi apparatus"/>
    <property type="evidence" value="ECO:0007669"/>
    <property type="project" value="UniProtKB-SubCell"/>
</dbReference>
<feature type="domain" description="Rab3GAP catalytic subunit conserved" evidence="11">
    <location>
        <begin position="592"/>
        <end position="747"/>
    </location>
</feature>
<evidence type="ECO:0000313" key="13">
    <source>
        <dbReference type="EMBL" id="KAK2141130.1"/>
    </source>
</evidence>
<dbReference type="AlphaFoldDB" id="A0AAD9MPZ2"/>
<keyword evidence="8" id="KW-0256">Endoplasmic reticulum</keyword>
<evidence type="ECO:0000256" key="6">
    <source>
        <dbReference type="ARBA" id="ARBA00022468"/>
    </source>
</evidence>
<reference evidence="13" key="1">
    <citation type="journal article" date="2023" name="Mol. Biol. Evol.">
        <title>Third-Generation Sequencing Reveals the Adaptive Role of the Epigenome in Three Deep-Sea Polychaetes.</title>
        <authorList>
            <person name="Perez M."/>
            <person name="Aroh O."/>
            <person name="Sun Y."/>
            <person name="Lan Y."/>
            <person name="Juniper S.K."/>
            <person name="Young C.R."/>
            <person name="Angers B."/>
            <person name="Qian P.Y."/>
        </authorList>
    </citation>
    <scope>NUCLEOTIDE SEQUENCE</scope>
    <source>
        <strain evidence="13">P08H-3</strain>
    </source>
</reference>
<feature type="compositionally biased region" description="Acidic residues" evidence="10">
    <location>
        <begin position="551"/>
        <end position="563"/>
    </location>
</feature>
<feature type="compositionally biased region" description="Low complexity" evidence="10">
    <location>
        <begin position="395"/>
        <end position="407"/>
    </location>
</feature>
<comment type="subcellular location">
    <subcellularLocation>
        <location evidence="3">Cytoplasm</location>
    </subcellularLocation>
    <subcellularLocation>
        <location evidence="2">Endoplasmic reticulum</location>
    </subcellularLocation>
    <subcellularLocation>
        <location evidence="1">Golgi apparatus</location>
        <location evidence="1">cis-Golgi network</location>
    </subcellularLocation>
</comment>
<feature type="region of interest" description="Disordered" evidence="10">
    <location>
        <begin position="392"/>
        <end position="411"/>
    </location>
</feature>
<accession>A0AAD9MPZ2</accession>
<dbReference type="EMBL" id="JAODUP010001156">
    <property type="protein sequence ID" value="KAK2141130.1"/>
    <property type="molecule type" value="Genomic_DNA"/>
</dbReference>
<comment type="similarity">
    <text evidence="4">Belongs to the Rab3-GAP catalytic subunit family.</text>
</comment>
<evidence type="ECO:0000259" key="11">
    <source>
        <dbReference type="Pfam" id="PF13890"/>
    </source>
</evidence>
<sequence>MVDFSTSRSWVESDVFEITDFTTASEWERFIAKLEEIIHEWKLTFSSKARKLTKGELTTGKWQETVESLQFADFKFLVSRYCLNGPADEVKAFGDQSLDSSTSREITILSNNEEEQGSGESGQSEVEEDGDKEVIPLVWQDMMSSENDFPGRCHCLCRWYGLRDFVVLAPANNMEDILSESRANLLMSSVAIALHNTSSQVPIFIQVHQRWRRLFLGQCISGGFRTSFEMVHLKNIPHQHSHMAGLLDVFRAKINSPVADHSLVSVAVRFTYVLQDWINYSWPQQPPGDYLQEFVLLCQRKESTGQLLGRTIGEPVDDTDVSQALSRLTEPVPYNLPSLGTVVTRATSKLQMRPEEAPIPVTTLNEILLFIFPDAKNEAKTSNNAVETITELDRASVSSQQSSAQSEGDGDSQKYTEIFKQFKSAPVDSLCYRLAVCMCIVNHSYGGLRAVIHLWQEFVLEMRYRWENMILIPDQQLGSINMGFSLLHQKLQMLNCCIERKQSREARHGKPSSNNKVKHRRISASSDVTEGGDDSESQHKSQSKGDSSFSSEEEFYECLESAEEGTSAEPSEMVTSPESDQPESMETDSGSTQKAEGRLKPCGDMKLINVNEFLFIPVTQEPAPMTEDMLEEHAEVLAKLGTSAEGANLRARMQSACLLSDMESFKAANPGCTLSDFVRWYSPRDWIKEDVVGEDGTVTVKGQLSQRMQIPGNVWTEVWQSANPVPAHRQRRLFDDTKEAEKVLHWLSSMKPADVALHLMPMLIHASVTKLLEQEESQLPMLKKLMNHISNKATRAMRAPKLDIKRFEVPDLVRQISRAETVLTRAQSLLTKFSQEKQDLNLTIQELQQFVSNLLELPDVQIMGAARGPLGTIIHRLFAAAQKNVYLLPEEDNAEEGDKTIKNIPDFPDPVGKEYILRTMSQRPSPWSRSSPQRMYCVLMKDDFRLAAAITSDTTFQ</sequence>
<dbReference type="InterPro" id="IPR026147">
    <property type="entry name" value="Rab3GAP1_conserved"/>
</dbReference>
<evidence type="ECO:0000256" key="9">
    <source>
        <dbReference type="ARBA" id="ARBA00023034"/>
    </source>
</evidence>
<evidence type="ECO:0000256" key="3">
    <source>
        <dbReference type="ARBA" id="ARBA00004496"/>
    </source>
</evidence>
<protein>
    <recommendedName>
        <fullName evidence="5">Rab3 GTPase-activating protein catalytic subunit</fullName>
    </recommendedName>
</protein>
<evidence type="ECO:0000256" key="4">
    <source>
        <dbReference type="ARBA" id="ARBA00008856"/>
    </source>
</evidence>
<name>A0AAD9MPZ2_9ANNE</name>